<dbReference type="Proteomes" id="UP001378592">
    <property type="component" value="Unassembled WGS sequence"/>
</dbReference>
<dbReference type="GO" id="GO:0008270">
    <property type="term" value="F:zinc ion binding"/>
    <property type="evidence" value="ECO:0007669"/>
    <property type="project" value="UniProtKB-KW"/>
</dbReference>
<dbReference type="AlphaFoldDB" id="A0AAN9VM63"/>
<evidence type="ECO:0000256" key="1">
    <source>
        <dbReference type="PROSITE-ProRule" id="PRU00325"/>
    </source>
</evidence>
<proteinExistence type="predicted"/>
<accession>A0AAN9VM63</accession>
<protein>
    <recommendedName>
        <fullName evidence="2">SWIM-type domain-containing protein</fullName>
    </recommendedName>
</protein>
<gene>
    <name evidence="3" type="ORF">R5R35_007414</name>
</gene>
<evidence type="ECO:0000313" key="3">
    <source>
        <dbReference type="EMBL" id="KAK7865331.1"/>
    </source>
</evidence>
<feature type="domain" description="SWIM-type" evidence="2">
    <location>
        <begin position="436"/>
        <end position="467"/>
    </location>
</feature>
<sequence length="498" mass="57466">MKRSKDRLLATHPCEIYIRHKHNHLIGDEDMLRHRRPHPETERKIMELFASGHSPRTALDIVKYDLQELYGEDYFKYAADGAFCPSLRWALNKYYVEFKKVYGKQDGIQMIKSLENLIENYNSKCKIEAAKLYFEQDSNEIIVSICTPFMKRVHEHLKSSSEIIFVDSSGSEDRHRNRVFTLLAPSVAGALPVGLMILFAESENSFTKALTLFKEILPTCAFFGNMEPGVIMTDDSTCERNSLRNAFPGAKLLLCKFHILQAFWRHLLNAKSSVQQEHHSEIFGRFQELFTCEDKVESETLFENIISSDVVKKYPNIVNYIRKMQIRVEEWMPAFTHHILTGDHSTNNVKISNFRTIKNKVLQRVKAYNVVQLFHFLTTRYDSFFERKLADFLGNRSLNKARSRYHVPKEETENLSVAKLGEAIFLVKSMDEHTEYEVNTLLELCTCKDGNKGAPCKHQLAVVLKFEIEDNQSAVQGNNTQVMSIFHKILTGSEVNSG</sequence>
<keyword evidence="1" id="KW-0862">Zinc</keyword>
<evidence type="ECO:0000259" key="2">
    <source>
        <dbReference type="PROSITE" id="PS50966"/>
    </source>
</evidence>
<name>A0AAN9VM63_9ORTH</name>
<keyword evidence="1" id="KW-0479">Metal-binding</keyword>
<keyword evidence="4" id="KW-1185">Reference proteome</keyword>
<dbReference type="EMBL" id="JAZDUA010000180">
    <property type="protein sequence ID" value="KAK7865331.1"/>
    <property type="molecule type" value="Genomic_DNA"/>
</dbReference>
<dbReference type="PANTHER" id="PTHR35385">
    <property type="entry name" value="PROTEIN B, PUTATIVE-RELATED-RELATED"/>
    <property type="match status" value="1"/>
</dbReference>
<comment type="caution">
    <text evidence="3">The sequence shown here is derived from an EMBL/GenBank/DDBJ whole genome shotgun (WGS) entry which is preliminary data.</text>
</comment>
<reference evidence="3 4" key="1">
    <citation type="submission" date="2024-03" db="EMBL/GenBank/DDBJ databases">
        <title>The genome assembly and annotation of the cricket Gryllus longicercus Weissman &amp; Gray.</title>
        <authorList>
            <person name="Szrajer S."/>
            <person name="Gray D."/>
            <person name="Ylla G."/>
        </authorList>
    </citation>
    <scope>NUCLEOTIDE SEQUENCE [LARGE SCALE GENOMIC DNA]</scope>
    <source>
        <strain evidence="3">DAG 2021-001</strain>
        <tissue evidence="3">Whole body minus gut</tissue>
    </source>
</reference>
<keyword evidence="1" id="KW-0863">Zinc-finger</keyword>
<dbReference type="InterPro" id="IPR007527">
    <property type="entry name" value="Znf_SWIM"/>
</dbReference>
<dbReference type="PROSITE" id="PS50966">
    <property type="entry name" value="ZF_SWIM"/>
    <property type="match status" value="1"/>
</dbReference>
<evidence type="ECO:0000313" key="4">
    <source>
        <dbReference type="Proteomes" id="UP001378592"/>
    </source>
</evidence>
<dbReference type="PANTHER" id="PTHR35385:SF2">
    <property type="entry name" value="PROTEIN B, PUTATIVE-RELATED"/>
    <property type="match status" value="1"/>
</dbReference>
<dbReference type="Pfam" id="PF21056">
    <property type="entry name" value="ZSWIM1-3_RNaseH-like"/>
    <property type="match status" value="1"/>
</dbReference>
<dbReference type="InterPro" id="IPR048324">
    <property type="entry name" value="ZSWIM1-3_RNaseH-like"/>
</dbReference>
<dbReference type="Pfam" id="PF04434">
    <property type="entry name" value="SWIM"/>
    <property type="match status" value="1"/>
</dbReference>
<organism evidence="3 4">
    <name type="scientific">Gryllus longicercus</name>
    <dbReference type="NCBI Taxonomy" id="2509291"/>
    <lineage>
        <taxon>Eukaryota</taxon>
        <taxon>Metazoa</taxon>
        <taxon>Ecdysozoa</taxon>
        <taxon>Arthropoda</taxon>
        <taxon>Hexapoda</taxon>
        <taxon>Insecta</taxon>
        <taxon>Pterygota</taxon>
        <taxon>Neoptera</taxon>
        <taxon>Polyneoptera</taxon>
        <taxon>Orthoptera</taxon>
        <taxon>Ensifera</taxon>
        <taxon>Gryllidea</taxon>
        <taxon>Grylloidea</taxon>
        <taxon>Gryllidae</taxon>
        <taxon>Gryllinae</taxon>
        <taxon>Gryllus</taxon>
    </lineage>
</organism>